<evidence type="ECO:0000313" key="8">
    <source>
        <dbReference type="Proteomes" id="UP000554235"/>
    </source>
</evidence>
<dbReference type="PANTHER" id="PTHR43400:SF10">
    <property type="entry name" value="3-OXOSTEROID 1-DEHYDROGENASE"/>
    <property type="match status" value="1"/>
</dbReference>
<keyword evidence="4" id="KW-0560">Oxidoreductase</keyword>
<dbReference type="SUPFAM" id="SSF56425">
    <property type="entry name" value="Succinate dehydrogenase/fumarate reductase flavoprotein, catalytic domain"/>
    <property type="match status" value="1"/>
</dbReference>
<evidence type="ECO:0000256" key="3">
    <source>
        <dbReference type="ARBA" id="ARBA00022827"/>
    </source>
</evidence>
<dbReference type="PRINTS" id="PR00411">
    <property type="entry name" value="PNDRDTASEI"/>
</dbReference>
<dbReference type="Proteomes" id="UP000554235">
    <property type="component" value="Unassembled WGS sequence"/>
</dbReference>
<dbReference type="GO" id="GO:0008202">
    <property type="term" value="P:steroid metabolic process"/>
    <property type="evidence" value="ECO:0007669"/>
    <property type="project" value="UniProtKB-ARBA"/>
</dbReference>
<accession>A0A8H4LE40</accession>
<reference evidence="7 8" key="1">
    <citation type="submission" date="2020-01" db="EMBL/GenBank/DDBJ databases">
        <title>Identification and distribution of gene clusters putatively required for synthesis of sphingolipid metabolism inhibitors in phylogenetically diverse species of the filamentous fungus Fusarium.</title>
        <authorList>
            <person name="Kim H.-S."/>
            <person name="Busman M."/>
            <person name="Brown D.W."/>
            <person name="Divon H."/>
            <person name="Uhlig S."/>
            <person name="Proctor R.H."/>
        </authorList>
    </citation>
    <scope>NUCLEOTIDE SEQUENCE [LARGE SCALE GENOMIC DNA]</scope>
    <source>
        <strain evidence="7 8">NRRL 20459</strain>
    </source>
</reference>
<dbReference type="Gene3D" id="3.90.700.10">
    <property type="entry name" value="Succinate dehydrogenase/fumarate reductase flavoprotein, catalytic domain"/>
    <property type="match status" value="1"/>
</dbReference>
<evidence type="ECO:0000256" key="1">
    <source>
        <dbReference type="ARBA" id="ARBA00001974"/>
    </source>
</evidence>
<dbReference type="OrthoDB" id="7777654at2759"/>
<dbReference type="AlphaFoldDB" id="A0A8H4LE40"/>
<dbReference type="PANTHER" id="PTHR43400">
    <property type="entry name" value="FUMARATE REDUCTASE"/>
    <property type="match status" value="1"/>
</dbReference>
<dbReference type="GO" id="GO:0016491">
    <property type="term" value="F:oxidoreductase activity"/>
    <property type="evidence" value="ECO:0007669"/>
    <property type="project" value="UniProtKB-KW"/>
</dbReference>
<dbReference type="Gene3D" id="3.50.50.60">
    <property type="entry name" value="FAD/NAD(P)-binding domain"/>
    <property type="match status" value="2"/>
</dbReference>
<feature type="domain" description="FAD-dependent oxidoreductase 2 FAD-binding" evidence="6">
    <location>
        <begin position="51"/>
        <end position="579"/>
    </location>
</feature>
<evidence type="ECO:0000256" key="5">
    <source>
        <dbReference type="ARBA" id="ARBA00061147"/>
    </source>
</evidence>
<keyword evidence="3" id="KW-0274">FAD</keyword>
<proteinExistence type="inferred from homology"/>
<dbReference type="FunFam" id="3.50.50.60:FF:000208">
    <property type="entry name" value="3-ketosteroid dehydrogenase"/>
    <property type="match status" value="1"/>
</dbReference>
<evidence type="ECO:0000256" key="4">
    <source>
        <dbReference type="ARBA" id="ARBA00023002"/>
    </source>
</evidence>
<keyword evidence="8" id="KW-1185">Reference proteome</keyword>
<comment type="similarity">
    <text evidence="5">Belongs to the FAD-dependent oxidoreductase 2 family. 3-oxosteroid dehydrogenase subfamily.</text>
</comment>
<dbReference type="Pfam" id="PF00890">
    <property type="entry name" value="FAD_binding_2"/>
    <property type="match status" value="1"/>
</dbReference>
<comment type="caution">
    <text evidence="7">The sequence shown here is derived from an EMBL/GenBank/DDBJ whole genome shotgun (WGS) entry which is preliminary data.</text>
</comment>
<sequence length="598" mass="64917">MHHMLSLRLVTRRVGSVPPANATKRAPTRPLSTITKRHTKEPKTRYDEETDVLIIGSGAGALTANLRAMNLGLRSIVVEKQHTIGGASVISGGGLWIPCNPVSKAAGIQDSEQLALAYFEQAVGNVGPASSVEKRKAYINNGPKMIEFLQRQGFQFHYAKGYPDYYPAAKGAMAHGGRTIETKPFDTKKLKEWQSKLPPAQVPVAIHTNDAPVFTRVTSSLSSFLYVTRKMIPLIARALLGQKLTSMGRGLVAQLLFLNLKHEGGDIRTKISLLSLIQGPKGDILGAEVQIPQGSRTIRTTRGVILAAGGFAHNRDMRERFMPKPASTKWTSSPKVDTGDAIQEGMRVGAETAFLDDAWWGPTIVDPVSGKNAFALIERAQPHSIIVDSAGSRFMNEAQSYTDAGRDQYARNQQVKAISAWMIMDSNHRNKFMLGGLFPRVKPSKEALSREELYQAASIDDLAGQIGVDLDGLASTIRRFNGMCVKGVDEDFGRGTYSYDQFFGDPTCRPNPNLGPLNKAPYYAIKIWPGDLGTKGGLLTDEFQRVVDKQSRPIPGLFAIGNTAASIMGRTYLGAGSTLGPAMAHGYIAVNFLSSTAS</sequence>
<protein>
    <submittedName>
        <fullName evidence="7">3-oxosteroid 1-dehydrogenase</fullName>
    </submittedName>
</protein>
<dbReference type="InterPro" id="IPR027477">
    <property type="entry name" value="Succ_DH/fumarate_Rdtase_cat_sf"/>
</dbReference>
<dbReference type="InterPro" id="IPR050315">
    <property type="entry name" value="FAD-oxidoreductase_2"/>
</dbReference>
<comment type="cofactor">
    <cofactor evidence="1">
        <name>FAD</name>
        <dbReference type="ChEBI" id="CHEBI:57692"/>
    </cofactor>
</comment>
<name>A0A8H4LE40_9HYPO</name>
<dbReference type="EMBL" id="JAADYS010000970">
    <property type="protein sequence ID" value="KAF4465834.1"/>
    <property type="molecule type" value="Genomic_DNA"/>
</dbReference>
<gene>
    <name evidence="7" type="ORF">FALBO_7320</name>
</gene>
<evidence type="ECO:0000313" key="7">
    <source>
        <dbReference type="EMBL" id="KAF4465834.1"/>
    </source>
</evidence>
<organism evidence="7 8">
    <name type="scientific">Fusarium albosuccineum</name>
    <dbReference type="NCBI Taxonomy" id="1237068"/>
    <lineage>
        <taxon>Eukaryota</taxon>
        <taxon>Fungi</taxon>
        <taxon>Dikarya</taxon>
        <taxon>Ascomycota</taxon>
        <taxon>Pezizomycotina</taxon>
        <taxon>Sordariomycetes</taxon>
        <taxon>Hypocreomycetidae</taxon>
        <taxon>Hypocreales</taxon>
        <taxon>Nectriaceae</taxon>
        <taxon>Fusarium</taxon>
        <taxon>Fusarium decemcellulare species complex</taxon>
    </lineage>
</organism>
<keyword evidence="2" id="KW-0285">Flavoprotein</keyword>
<dbReference type="InterPro" id="IPR003953">
    <property type="entry name" value="FAD-dep_OxRdtase_2_FAD-bd"/>
</dbReference>
<dbReference type="SUPFAM" id="SSF51905">
    <property type="entry name" value="FAD/NAD(P)-binding domain"/>
    <property type="match status" value="1"/>
</dbReference>
<evidence type="ECO:0000256" key="2">
    <source>
        <dbReference type="ARBA" id="ARBA00022630"/>
    </source>
</evidence>
<evidence type="ECO:0000259" key="6">
    <source>
        <dbReference type="Pfam" id="PF00890"/>
    </source>
</evidence>
<dbReference type="InterPro" id="IPR036188">
    <property type="entry name" value="FAD/NAD-bd_sf"/>
</dbReference>